<comment type="cofactor">
    <cofactor evidence="2">
        <name>Mg(2+)</name>
        <dbReference type="ChEBI" id="CHEBI:18420"/>
    </cofactor>
    <text evidence="2">Binds 2 magnesium ions per subunit.</text>
</comment>
<comment type="similarity">
    <text evidence="2">Belongs to the UPP synthase family.</text>
</comment>
<feature type="binding site" evidence="2">
    <location>
        <begin position="193"/>
        <end position="195"/>
    </location>
    <ligand>
        <name>substrate</name>
    </ligand>
</feature>
<dbReference type="HAMAP" id="MF_01139">
    <property type="entry name" value="ISPT"/>
    <property type="match status" value="1"/>
</dbReference>
<dbReference type="NCBIfam" id="NF011405">
    <property type="entry name" value="PRK14830.1"/>
    <property type="match status" value="1"/>
</dbReference>
<accession>A0A4R6QAJ1</accession>
<dbReference type="GO" id="GO:0005829">
    <property type="term" value="C:cytosol"/>
    <property type="evidence" value="ECO:0007669"/>
    <property type="project" value="TreeGrafter"/>
</dbReference>
<dbReference type="RefSeq" id="WP_133527655.1">
    <property type="nucleotide sequence ID" value="NZ_CALCQM010000031.1"/>
</dbReference>
<dbReference type="SUPFAM" id="SSF64005">
    <property type="entry name" value="Undecaprenyl diphosphate synthase"/>
    <property type="match status" value="1"/>
</dbReference>
<evidence type="ECO:0000313" key="3">
    <source>
        <dbReference type="EMBL" id="TDP59664.1"/>
    </source>
</evidence>
<reference evidence="3 4" key="1">
    <citation type="submission" date="2019-03" db="EMBL/GenBank/DDBJ databases">
        <title>Genomic Encyclopedia of Type Strains, Phase IV (KMG-IV): sequencing the most valuable type-strain genomes for metagenomic binning, comparative biology and taxonomic classification.</title>
        <authorList>
            <person name="Goeker M."/>
        </authorList>
    </citation>
    <scope>NUCLEOTIDE SEQUENCE [LARGE SCALE GENOMIC DNA]</scope>
    <source>
        <strain evidence="3 4">DSM 28287</strain>
    </source>
</reference>
<comment type="caution">
    <text evidence="3">The sequence shown here is derived from an EMBL/GenBank/DDBJ whole genome shotgun (WGS) entry which is preliminary data.</text>
</comment>
<dbReference type="GO" id="GO:0008834">
    <property type="term" value="F:ditrans,polycis-undecaprenyl-diphosphate synthase [(2E,6E)-farnesyl-diphosphate specific] activity"/>
    <property type="evidence" value="ECO:0007669"/>
    <property type="project" value="TreeGrafter"/>
</dbReference>
<feature type="binding site" evidence="2">
    <location>
        <begin position="61"/>
        <end position="63"/>
    </location>
    <ligand>
        <name>substrate</name>
    </ligand>
</feature>
<keyword evidence="2" id="KW-0460">Magnesium</keyword>
<dbReference type="PANTHER" id="PTHR10291">
    <property type="entry name" value="DEHYDRODOLICHYL DIPHOSPHATE SYNTHASE FAMILY MEMBER"/>
    <property type="match status" value="1"/>
</dbReference>
<keyword evidence="4" id="KW-1185">Reference proteome</keyword>
<sequence>MLDLNKMPTHVAIIMDGNGRWATKHKVPRLAGHNAGMESMKEIVRCASDLGIKYLTVYAFSTENWKRSEDEVSGIFKLLVKFVKLDLDELDEKNVKVKVLGDYKVIPDGAEKSLERTLKTTADNTGMQFNIALNYGGRGEITRAVNHIMEDMKAGKLEGQITDEMISRYLYTGDETGNVPDPDLIIRTSGEKRLSNFMLWQGAYSEFVFSDALWPDFTPEIFKEMLEEYQHRDRRFGGRK</sequence>
<evidence type="ECO:0000313" key="4">
    <source>
        <dbReference type="Proteomes" id="UP000295500"/>
    </source>
</evidence>
<dbReference type="InterPro" id="IPR018520">
    <property type="entry name" value="UPP_synth-like_CS"/>
</dbReference>
<feature type="binding site" evidence="2">
    <location>
        <position position="67"/>
    </location>
    <ligand>
        <name>substrate</name>
    </ligand>
</feature>
<evidence type="ECO:0000256" key="1">
    <source>
        <dbReference type="ARBA" id="ARBA00022679"/>
    </source>
</evidence>
<dbReference type="InterPro" id="IPR036424">
    <property type="entry name" value="UPP_synth-like_sf"/>
</dbReference>
<dbReference type="Gene3D" id="3.40.1180.10">
    <property type="entry name" value="Decaprenyl diphosphate synthase-like"/>
    <property type="match status" value="1"/>
</dbReference>
<dbReference type="OrthoDB" id="4191603at2"/>
<feature type="active site" evidence="2">
    <location>
        <position position="16"/>
    </location>
</feature>
<organism evidence="3 4">
    <name type="scientific">Aminicella lysinilytica</name>
    <dbReference type="NCBI Taxonomy" id="433323"/>
    <lineage>
        <taxon>Bacteria</taxon>
        <taxon>Bacillati</taxon>
        <taxon>Bacillota</taxon>
        <taxon>Clostridia</taxon>
        <taxon>Peptostreptococcales</taxon>
        <taxon>Anaerovoracaceae</taxon>
        <taxon>Aminicella</taxon>
    </lineage>
</organism>
<dbReference type="NCBIfam" id="TIGR00055">
    <property type="entry name" value="uppS"/>
    <property type="match status" value="1"/>
</dbReference>
<dbReference type="EC" id="2.5.1.-" evidence="2"/>
<feature type="binding site" evidence="2">
    <location>
        <position position="16"/>
    </location>
    <ligand>
        <name>Mg(2+)</name>
        <dbReference type="ChEBI" id="CHEBI:18420"/>
    </ligand>
</feature>
<dbReference type="GO" id="GO:0030145">
    <property type="term" value="F:manganese ion binding"/>
    <property type="evidence" value="ECO:0007669"/>
    <property type="project" value="TreeGrafter"/>
</dbReference>
<dbReference type="CDD" id="cd00475">
    <property type="entry name" value="Cis_IPPS"/>
    <property type="match status" value="1"/>
</dbReference>
<feature type="binding site" evidence="2">
    <location>
        <begin position="17"/>
        <end position="20"/>
    </location>
    <ligand>
        <name>substrate</name>
    </ligand>
</feature>
<comment type="function">
    <text evidence="2">Catalyzes the condensation of isopentenyl diphosphate (IPP) with allylic pyrophosphates generating different type of terpenoids.</text>
</comment>
<feature type="binding site" evidence="2">
    <location>
        <position position="206"/>
    </location>
    <ligand>
        <name>Mg(2+)</name>
        <dbReference type="ChEBI" id="CHEBI:18420"/>
    </ligand>
</feature>
<protein>
    <recommendedName>
        <fullName evidence="2">Isoprenyl transferase</fullName>
        <ecNumber evidence="2">2.5.1.-</ecNumber>
    </recommendedName>
</protein>
<dbReference type="GO" id="GO:0000287">
    <property type="term" value="F:magnesium ion binding"/>
    <property type="evidence" value="ECO:0007669"/>
    <property type="project" value="UniProtKB-UniRule"/>
</dbReference>
<feature type="active site" description="Proton acceptor" evidence="2">
    <location>
        <position position="64"/>
    </location>
</feature>
<dbReference type="GO" id="GO:0016094">
    <property type="term" value="P:polyprenol biosynthetic process"/>
    <property type="evidence" value="ECO:0007669"/>
    <property type="project" value="TreeGrafter"/>
</dbReference>
<feature type="binding site" evidence="2">
    <location>
        <position position="33"/>
    </location>
    <ligand>
        <name>substrate</name>
    </ligand>
</feature>
<comment type="subunit">
    <text evidence="2">Homodimer.</text>
</comment>
<keyword evidence="2" id="KW-0479">Metal-binding</keyword>
<dbReference type="EMBL" id="SNXO01000003">
    <property type="protein sequence ID" value="TDP59664.1"/>
    <property type="molecule type" value="Genomic_DNA"/>
</dbReference>
<feature type="binding site" evidence="2">
    <location>
        <position position="187"/>
    </location>
    <ligand>
        <name>substrate</name>
    </ligand>
</feature>
<dbReference type="PROSITE" id="PS01066">
    <property type="entry name" value="UPP_SYNTHASE"/>
    <property type="match status" value="1"/>
</dbReference>
<dbReference type="AlphaFoldDB" id="A0A4R6QAJ1"/>
<dbReference type="InterPro" id="IPR001441">
    <property type="entry name" value="UPP_synth-like"/>
</dbReference>
<keyword evidence="1 2" id="KW-0808">Transferase</keyword>
<dbReference type="PANTHER" id="PTHR10291:SF0">
    <property type="entry name" value="DEHYDRODOLICHYL DIPHOSPHATE SYNTHASE 2"/>
    <property type="match status" value="1"/>
</dbReference>
<name>A0A4R6QAJ1_9FIRM</name>
<proteinExistence type="inferred from homology"/>
<dbReference type="Proteomes" id="UP000295500">
    <property type="component" value="Unassembled WGS sequence"/>
</dbReference>
<feature type="binding site" evidence="2">
    <location>
        <position position="29"/>
    </location>
    <ligand>
        <name>substrate</name>
    </ligand>
</feature>
<gene>
    <name evidence="3" type="ORF">EV211_10391</name>
</gene>
<feature type="binding site" evidence="2">
    <location>
        <position position="65"/>
    </location>
    <ligand>
        <name>substrate</name>
    </ligand>
</feature>
<dbReference type="Pfam" id="PF01255">
    <property type="entry name" value="Prenyltransf"/>
    <property type="match status" value="1"/>
</dbReference>
<evidence type="ECO:0000256" key="2">
    <source>
        <dbReference type="HAMAP-Rule" id="MF_01139"/>
    </source>
</evidence>
<feature type="binding site" evidence="2">
    <location>
        <position position="21"/>
    </location>
    <ligand>
        <name>substrate</name>
    </ligand>
</feature>
<dbReference type="FunFam" id="3.40.1180.10:FF:000001">
    <property type="entry name" value="(2E,6E)-farnesyl-diphosphate-specific ditrans,polycis-undecaprenyl-diphosphate synthase"/>
    <property type="match status" value="1"/>
</dbReference>